<organism evidence="1 2">
    <name type="scientific">Croceicoccus naphthovorans</name>
    <dbReference type="NCBI Taxonomy" id="1348774"/>
    <lineage>
        <taxon>Bacteria</taxon>
        <taxon>Pseudomonadati</taxon>
        <taxon>Pseudomonadota</taxon>
        <taxon>Alphaproteobacteria</taxon>
        <taxon>Sphingomonadales</taxon>
        <taxon>Erythrobacteraceae</taxon>
        <taxon>Croceicoccus</taxon>
    </lineage>
</organism>
<evidence type="ECO:0000313" key="2">
    <source>
        <dbReference type="Proteomes" id="UP000035287"/>
    </source>
</evidence>
<dbReference type="EMBL" id="CP011770">
    <property type="protein sequence ID" value="AKM10210.1"/>
    <property type="molecule type" value="Genomic_DNA"/>
</dbReference>
<dbReference type="Proteomes" id="UP000035287">
    <property type="component" value="Chromosome"/>
</dbReference>
<name>A0A0G3XFB0_9SPHN</name>
<protein>
    <submittedName>
        <fullName evidence="1">Uncharacterized protein</fullName>
    </submittedName>
</protein>
<gene>
    <name evidence="1" type="ORF">AB433_09905</name>
</gene>
<accession>A0A0G3XFB0</accession>
<keyword evidence="2" id="KW-1185">Reference proteome</keyword>
<sequence>MDSRLAERISVSARGSFRRGVGLAQTVTFADLTREGCRLIDIPRSLSRGERISLRIGNVGPIVAQVCWLRLGREAGLAFEQPLSEQVYDLLTTQARVQMQSAYRAEIMGLHNSFTPEKSAVEDPERRTTLFPFTATSNRMPTAGSTNAPPATNLRY</sequence>
<dbReference type="STRING" id="1348774.AB433_09905"/>
<dbReference type="KEGG" id="cna:AB433_09905"/>
<dbReference type="AlphaFoldDB" id="A0A0G3XFB0"/>
<dbReference type="RefSeq" id="WP_047820883.1">
    <property type="nucleotide sequence ID" value="NZ_CP011770.1"/>
</dbReference>
<dbReference type="PATRIC" id="fig|1348774.3.peg.2075"/>
<reference evidence="1 2" key="1">
    <citation type="submission" date="2015-06" db="EMBL/GenBank/DDBJ databases">
        <authorList>
            <person name="Zeng Y."/>
            <person name="Huang Y."/>
        </authorList>
    </citation>
    <scope>NUCLEOTIDE SEQUENCE [LARGE SCALE GENOMIC DNA]</scope>
    <source>
        <strain evidence="1 2">PQ-2</strain>
    </source>
</reference>
<proteinExistence type="predicted"/>
<evidence type="ECO:0000313" key="1">
    <source>
        <dbReference type="EMBL" id="AKM10210.1"/>
    </source>
</evidence>